<evidence type="ECO:0000256" key="4">
    <source>
        <dbReference type="PROSITE-ProRule" id="PRU00125"/>
    </source>
</evidence>
<evidence type="ECO:0000313" key="10">
    <source>
        <dbReference type="Proteomes" id="UP000799421"/>
    </source>
</evidence>
<dbReference type="PANTHER" id="PTHR23176">
    <property type="entry name" value="RHO/RAC/CDC GTPASE-ACTIVATING PROTEIN"/>
    <property type="match status" value="1"/>
</dbReference>
<keyword evidence="5" id="KW-0175">Coiled coil</keyword>
<dbReference type="SMART" id="SM00324">
    <property type="entry name" value="RhoGAP"/>
    <property type="match status" value="1"/>
</dbReference>
<keyword evidence="4" id="KW-0440">LIM domain</keyword>
<dbReference type="Pfam" id="PF00412">
    <property type="entry name" value="LIM"/>
    <property type="match status" value="1"/>
</dbReference>
<evidence type="ECO:0000259" key="8">
    <source>
        <dbReference type="PROSITE" id="PS50238"/>
    </source>
</evidence>
<feature type="domain" description="LIM zinc-binding" evidence="7">
    <location>
        <begin position="16"/>
        <end position="78"/>
    </location>
</feature>
<dbReference type="GO" id="GO:0007165">
    <property type="term" value="P:signal transduction"/>
    <property type="evidence" value="ECO:0007669"/>
    <property type="project" value="InterPro"/>
</dbReference>
<sequence length="986" mass="107706">MEVEADSPIDGEETVYPCKGCGEVLEEGKAFELSGNRWHIECFRCNTCGTLLDADASLLLLGDGSLICNDCTYSCNVCGDKIEDLAILTGDLAFCANCFKCRNCKRKIENLKYARTSHGIFCMKCHESLMASRRKRAQNKQPNPASRGGTPGVEKALPSLPPEAVPLSAFSPEVGSECSETPPAHKSPRPSLPRSRTGGSVASRSRDISPDNRKETLPASTYSDSRSSHASDDTEDGVRGFLPLAFDPTPAPGPPAPGVSRPAMSRPRAASAQSPVTSEPKKSSTHILQLDKGRGLGSPSASSEHFRLQDAPRRKERNGSRPPDSSGRVSPKSMDSRSSSINPFDDPRRKENKAGGMAPPPPRHSDRPKRGDSLALRNKTAPTDRGGRAASTSSSHGTPRSRNNSSSTVDAITVSSPPPRSSHRLSTVPSKTGLHSDFSAVPPALGSAGLSRHSAETPLSMEREMQRFMHSERQVEAGSSMLRRMSNAVKHGRSFSDRDITQSPSRTLEISSPLTMGSPTISSPNDPLAQLRAQNMRQQKQIAEQQASMDALREQINSSAQMRAAVTELNEKRNTITTLDAQREIVLAELNSIMSHLQTTKDGSDAPETLASRVSHDLQQTVKTLTSQLQGEIEQLMHRRNELSEEITALIPLKERALHELEELRSRNTQLQDMNNQLLQNIQDAHKGGSGLGISMDSAIPEAQTDRVTVVNAPQVVNIRKEQPKKFNWRRGGEKVAKNISKGVRAATLGPVPSSSSSQTNAGANSFNLFGPKANVKRGNGGPATMAVDSSTLFGSDLEARCEHEQRMVPIIVTRCIQEVEKRGMDLEGIYRKSGGSSQVKMIQSGFEREGANYDISDPDLDIHAVTSALKQYFRKLPTPLITYDVYENFLEAAQSQDRERQIAHLRAAVFSLPDHHRSCLEYLVRHLAHVMTKEAENLMTPLNLAVVFAPTIMRPFSIEREMSDMQAQRVAVQALLELYEGVFAE</sequence>
<dbReference type="OrthoDB" id="79452at2759"/>
<dbReference type="InterPro" id="IPR000198">
    <property type="entry name" value="RhoGAP_dom"/>
</dbReference>
<dbReference type="GO" id="GO:0005938">
    <property type="term" value="C:cell cortex"/>
    <property type="evidence" value="ECO:0007669"/>
    <property type="project" value="UniProtKB-ARBA"/>
</dbReference>
<feature type="compositionally biased region" description="Polar residues" evidence="6">
    <location>
        <begin position="390"/>
        <end position="414"/>
    </location>
</feature>
<feature type="compositionally biased region" description="Basic and acidic residues" evidence="6">
    <location>
        <begin position="304"/>
        <end position="319"/>
    </location>
</feature>
<feature type="compositionally biased region" description="Basic and acidic residues" evidence="6">
    <location>
        <begin position="363"/>
        <end position="372"/>
    </location>
</feature>
<protein>
    <submittedName>
        <fullName evidence="9">RhoGAP-domain-containing protein</fullName>
    </submittedName>
</protein>
<name>A0A6A7C276_9PEZI</name>
<evidence type="ECO:0000256" key="3">
    <source>
        <dbReference type="ARBA" id="ARBA00022833"/>
    </source>
</evidence>
<dbReference type="InterPro" id="IPR001781">
    <property type="entry name" value="Znf_LIM"/>
</dbReference>
<feature type="coiled-coil region" evidence="5">
    <location>
        <begin position="626"/>
        <end position="681"/>
    </location>
</feature>
<dbReference type="EMBL" id="MU005971">
    <property type="protein sequence ID" value="KAF2861610.1"/>
    <property type="molecule type" value="Genomic_DNA"/>
</dbReference>
<dbReference type="GO" id="GO:0046872">
    <property type="term" value="F:metal ion binding"/>
    <property type="evidence" value="ECO:0007669"/>
    <property type="project" value="UniProtKB-KW"/>
</dbReference>
<keyword evidence="2 4" id="KW-0479">Metal-binding</keyword>
<proteinExistence type="predicted"/>
<feature type="domain" description="Rho-GAP" evidence="8">
    <location>
        <begin position="796"/>
        <end position="984"/>
    </location>
</feature>
<dbReference type="InterPro" id="IPR008936">
    <property type="entry name" value="Rho_GTPase_activation_prot"/>
</dbReference>
<evidence type="ECO:0000256" key="6">
    <source>
        <dbReference type="SAM" id="MobiDB-lite"/>
    </source>
</evidence>
<gene>
    <name evidence="9" type="ORF">K470DRAFT_230143</name>
</gene>
<feature type="compositionally biased region" description="Basic and acidic residues" evidence="6">
    <location>
        <begin position="204"/>
        <end position="216"/>
    </location>
</feature>
<dbReference type="CDD" id="cd00159">
    <property type="entry name" value="RhoGAP"/>
    <property type="match status" value="1"/>
</dbReference>
<keyword evidence="3 4" id="KW-0862">Zinc</keyword>
<dbReference type="PROSITE" id="PS50238">
    <property type="entry name" value="RHOGAP"/>
    <property type="match status" value="1"/>
</dbReference>
<dbReference type="FunFam" id="1.10.555.10:FF:000043">
    <property type="entry name" value="Rho GTPase activator Rga"/>
    <property type="match status" value="1"/>
</dbReference>
<dbReference type="PANTHER" id="PTHR23176:SF128">
    <property type="entry name" value="RHO GTPASE-ACTIVATING PROTEIN RGD1"/>
    <property type="match status" value="1"/>
</dbReference>
<reference evidence="9" key="1">
    <citation type="journal article" date="2020" name="Stud. Mycol.">
        <title>101 Dothideomycetes genomes: a test case for predicting lifestyles and emergence of pathogens.</title>
        <authorList>
            <person name="Haridas S."/>
            <person name="Albert R."/>
            <person name="Binder M."/>
            <person name="Bloem J."/>
            <person name="Labutti K."/>
            <person name="Salamov A."/>
            <person name="Andreopoulos B."/>
            <person name="Baker S."/>
            <person name="Barry K."/>
            <person name="Bills G."/>
            <person name="Bluhm B."/>
            <person name="Cannon C."/>
            <person name="Castanera R."/>
            <person name="Culley D."/>
            <person name="Daum C."/>
            <person name="Ezra D."/>
            <person name="Gonzalez J."/>
            <person name="Henrissat B."/>
            <person name="Kuo A."/>
            <person name="Liang C."/>
            <person name="Lipzen A."/>
            <person name="Lutzoni F."/>
            <person name="Magnuson J."/>
            <person name="Mondo S."/>
            <person name="Nolan M."/>
            <person name="Ohm R."/>
            <person name="Pangilinan J."/>
            <person name="Park H.-J."/>
            <person name="Ramirez L."/>
            <person name="Alfaro M."/>
            <person name="Sun H."/>
            <person name="Tritt A."/>
            <person name="Yoshinaga Y."/>
            <person name="Zwiers L.-H."/>
            <person name="Turgeon B."/>
            <person name="Goodwin S."/>
            <person name="Spatafora J."/>
            <person name="Crous P."/>
            <person name="Grigoriev I."/>
        </authorList>
    </citation>
    <scope>NUCLEOTIDE SEQUENCE</scope>
    <source>
        <strain evidence="9">CBS 480.64</strain>
    </source>
</reference>
<dbReference type="PROSITE" id="PS00478">
    <property type="entry name" value="LIM_DOMAIN_1"/>
    <property type="match status" value="1"/>
</dbReference>
<evidence type="ECO:0000256" key="1">
    <source>
        <dbReference type="ARBA" id="ARBA00022468"/>
    </source>
</evidence>
<dbReference type="InterPro" id="IPR050729">
    <property type="entry name" value="Rho-GAP"/>
</dbReference>
<dbReference type="SUPFAM" id="SSF48350">
    <property type="entry name" value="GTPase activation domain, GAP"/>
    <property type="match status" value="1"/>
</dbReference>
<dbReference type="Pfam" id="PF00620">
    <property type="entry name" value="RhoGAP"/>
    <property type="match status" value="1"/>
</dbReference>
<dbReference type="Proteomes" id="UP000799421">
    <property type="component" value="Unassembled WGS sequence"/>
</dbReference>
<feature type="compositionally biased region" description="Basic and acidic residues" evidence="6">
    <location>
        <begin position="226"/>
        <end position="238"/>
    </location>
</feature>
<feature type="coiled-coil region" evidence="5">
    <location>
        <begin position="528"/>
        <end position="562"/>
    </location>
</feature>
<keyword evidence="10" id="KW-1185">Reference proteome</keyword>
<dbReference type="GO" id="GO:0005096">
    <property type="term" value="F:GTPase activator activity"/>
    <property type="evidence" value="ECO:0007669"/>
    <property type="project" value="UniProtKB-KW"/>
</dbReference>
<evidence type="ECO:0000256" key="2">
    <source>
        <dbReference type="ARBA" id="ARBA00022723"/>
    </source>
</evidence>
<dbReference type="AlphaFoldDB" id="A0A6A7C276"/>
<feature type="compositionally biased region" description="Low complexity" evidence="6">
    <location>
        <begin position="258"/>
        <end position="275"/>
    </location>
</feature>
<evidence type="ECO:0000256" key="5">
    <source>
        <dbReference type="SAM" id="Coils"/>
    </source>
</evidence>
<evidence type="ECO:0000313" key="9">
    <source>
        <dbReference type="EMBL" id="KAF2861610.1"/>
    </source>
</evidence>
<dbReference type="Gene3D" id="1.10.555.10">
    <property type="entry name" value="Rho GTPase activation protein"/>
    <property type="match status" value="1"/>
</dbReference>
<dbReference type="CDD" id="cd09395">
    <property type="entry name" value="LIM2_Rga"/>
    <property type="match status" value="1"/>
</dbReference>
<dbReference type="PROSITE" id="PS50023">
    <property type="entry name" value="LIM_DOMAIN_2"/>
    <property type="match status" value="1"/>
</dbReference>
<organism evidence="9 10">
    <name type="scientific">Piedraia hortae CBS 480.64</name>
    <dbReference type="NCBI Taxonomy" id="1314780"/>
    <lineage>
        <taxon>Eukaryota</taxon>
        <taxon>Fungi</taxon>
        <taxon>Dikarya</taxon>
        <taxon>Ascomycota</taxon>
        <taxon>Pezizomycotina</taxon>
        <taxon>Dothideomycetes</taxon>
        <taxon>Dothideomycetidae</taxon>
        <taxon>Capnodiales</taxon>
        <taxon>Piedraiaceae</taxon>
        <taxon>Piedraia</taxon>
    </lineage>
</organism>
<evidence type="ECO:0000259" key="7">
    <source>
        <dbReference type="PROSITE" id="PS50023"/>
    </source>
</evidence>
<dbReference type="Gene3D" id="2.10.110.10">
    <property type="entry name" value="Cysteine Rich Protein"/>
    <property type="match status" value="2"/>
</dbReference>
<accession>A0A6A7C276</accession>
<dbReference type="FunFam" id="2.10.110.10:FF:000044">
    <property type="entry name" value="Rho GTPase activator Rga"/>
    <property type="match status" value="1"/>
</dbReference>
<keyword evidence="1" id="KW-0343">GTPase activation</keyword>
<feature type="region of interest" description="Disordered" evidence="6">
    <location>
        <begin position="133"/>
        <end position="451"/>
    </location>
</feature>
<dbReference type="SMART" id="SM00132">
    <property type="entry name" value="LIM"/>
    <property type="match status" value="2"/>
</dbReference>